<evidence type="ECO:0000313" key="2">
    <source>
        <dbReference type="EMBL" id="MPM95358.1"/>
    </source>
</evidence>
<evidence type="ECO:0000256" key="1">
    <source>
        <dbReference type="SAM" id="MobiDB-lite"/>
    </source>
</evidence>
<protein>
    <submittedName>
        <fullName evidence="2">Uncharacterized protein</fullName>
    </submittedName>
</protein>
<sequence>MDERSARRRSEQSMDEDLAEVLMTISAVSKRLARKLMAPAADERMNKRGERSHGRQARDAGLDRRGHDYPEYRF</sequence>
<name>A0A645E1T3_9ZZZZ</name>
<dbReference type="EMBL" id="VSSQ01041869">
    <property type="protein sequence ID" value="MPM95358.1"/>
    <property type="molecule type" value="Genomic_DNA"/>
</dbReference>
<comment type="caution">
    <text evidence="2">The sequence shown here is derived from an EMBL/GenBank/DDBJ whole genome shotgun (WGS) entry which is preliminary data.</text>
</comment>
<feature type="compositionally biased region" description="Basic and acidic residues" evidence="1">
    <location>
        <begin position="41"/>
        <end position="74"/>
    </location>
</feature>
<feature type="region of interest" description="Disordered" evidence="1">
    <location>
        <begin position="38"/>
        <end position="74"/>
    </location>
</feature>
<dbReference type="AlphaFoldDB" id="A0A645E1T3"/>
<proteinExistence type="predicted"/>
<accession>A0A645E1T3</accession>
<gene>
    <name evidence="2" type="ORF">SDC9_142512</name>
</gene>
<reference evidence="2" key="1">
    <citation type="submission" date="2019-08" db="EMBL/GenBank/DDBJ databases">
        <authorList>
            <person name="Kucharzyk K."/>
            <person name="Murdoch R.W."/>
            <person name="Higgins S."/>
            <person name="Loffler F."/>
        </authorList>
    </citation>
    <scope>NUCLEOTIDE SEQUENCE</scope>
</reference>
<organism evidence="2">
    <name type="scientific">bioreactor metagenome</name>
    <dbReference type="NCBI Taxonomy" id="1076179"/>
    <lineage>
        <taxon>unclassified sequences</taxon>
        <taxon>metagenomes</taxon>
        <taxon>ecological metagenomes</taxon>
    </lineage>
</organism>